<dbReference type="PANTHER" id="PTHR24198">
    <property type="entry name" value="ANKYRIN REPEAT AND PROTEIN KINASE DOMAIN-CONTAINING PROTEIN"/>
    <property type="match status" value="1"/>
</dbReference>
<evidence type="ECO:0000256" key="3">
    <source>
        <dbReference type="PROSITE-ProRule" id="PRU00023"/>
    </source>
</evidence>
<comment type="caution">
    <text evidence="4">The sequence shown here is derived from an EMBL/GenBank/DDBJ whole genome shotgun (WGS) entry which is preliminary data.</text>
</comment>
<organism evidence="4 5">
    <name type="scientific">Lachnellula suecica</name>
    <dbReference type="NCBI Taxonomy" id="602035"/>
    <lineage>
        <taxon>Eukaryota</taxon>
        <taxon>Fungi</taxon>
        <taxon>Dikarya</taxon>
        <taxon>Ascomycota</taxon>
        <taxon>Pezizomycotina</taxon>
        <taxon>Leotiomycetes</taxon>
        <taxon>Helotiales</taxon>
        <taxon>Lachnaceae</taxon>
        <taxon>Lachnellula</taxon>
    </lineage>
</organism>
<keyword evidence="5" id="KW-1185">Reference proteome</keyword>
<keyword evidence="1" id="KW-0677">Repeat</keyword>
<dbReference type="Proteomes" id="UP000469558">
    <property type="component" value="Unassembled WGS sequence"/>
</dbReference>
<dbReference type="PANTHER" id="PTHR24198:SF165">
    <property type="entry name" value="ANKYRIN REPEAT-CONTAINING PROTEIN-RELATED"/>
    <property type="match status" value="1"/>
</dbReference>
<dbReference type="InterPro" id="IPR036770">
    <property type="entry name" value="Ankyrin_rpt-contain_sf"/>
</dbReference>
<dbReference type="InterPro" id="IPR002110">
    <property type="entry name" value="Ankyrin_rpt"/>
</dbReference>
<keyword evidence="2 3" id="KW-0040">ANK repeat</keyword>
<feature type="repeat" description="ANK" evidence="3">
    <location>
        <begin position="416"/>
        <end position="451"/>
    </location>
</feature>
<dbReference type="PRINTS" id="PR01415">
    <property type="entry name" value="ANKYRIN"/>
</dbReference>
<evidence type="ECO:0000313" key="4">
    <source>
        <dbReference type="EMBL" id="TVY65551.1"/>
    </source>
</evidence>
<dbReference type="SMART" id="SM00248">
    <property type="entry name" value="ANK"/>
    <property type="match status" value="13"/>
</dbReference>
<evidence type="ECO:0000256" key="2">
    <source>
        <dbReference type="ARBA" id="ARBA00023043"/>
    </source>
</evidence>
<evidence type="ECO:0000313" key="5">
    <source>
        <dbReference type="Proteomes" id="UP000469558"/>
    </source>
</evidence>
<dbReference type="Gene3D" id="1.25.40.20">
    <property type="entry name" value="Ankyrin repeat-containing domain"/>
    <property type="match status" value="5"/>
</dbReference>
<feature type="repeat" description="ANK" evidence="3">
    <location>
        <begin position="379"/>
        <end position="415"/>
    </location>
</feature>
<accession>A0A8T9BVY0</accession>
<feature type="repeat" description="ANK" evidence="3">
    <location>
        <begin position="344"/>
        <end position="365"/>
    </location>
</feature>
<dbReference type="OrthoDB" id="3461446at2759"/>
<feature type="repeat" description="ANK" evidence="3">
    <location>
        <begin position="275"/>
        <end position="307"/>
    </location>
</feature>
<evidence type="ECO:0000256" key="1">
    <source>
        <dbReference type="ARBA" id="ARBA00022737"/>
    </source>
</evidence>
<dbReference type="EMBL" id="QGMK01001705">
    <property type="protein sequence ID" value="TVY65551.1"/>
    <property type="molecule type" value="Genomic_DNA"/>
</dbReference>
<proteinExistence type="predicted"/>
<dbReference type="SUPFAM" id="SSF48403">
    <property type="entry name" value="Ankyrin repeat"/>
    <property type="match status" value="2"/>
</dbReference>
<dbReference type="Pfam" id="PF00023">
    <property type="entry name" value="Ank"/>
    <property type="match status" value="3"/>
</dbReference>
<feature type="repeat" description="ANK" evidence="3">
    <location>
        <begin position="240"/>
        <end position="274"/>
    </location>
</feature>
<sequence length="569" mass="61766">MSFPPEDEELFLPLHIAVSNKDLTGLKTLLEESQDSINLRDPWNYTPLQIAVQQNDLPAVQLLLSCGADSNLSVPDDYSELVDGTNSLSLAATYGHLKVLRLLGESSGRLTSKSLYMAAESGRLECVEFIISRFAKRDGTMFDDEVAKSEAFGEALRIAADGWRNDIVEVILRNFQIGSAFLDKALLGSIGDEDELDDLHLINPVPRKTPEGKEKRINTIKLLIDAGADVNVKGVLHWIKDMTLLHQAAQMGNRGRDIINLLLEKGPEINSANEDGQTSLLLAVLADDVFPAQKLIQNGAAIDHTDKAGRTAPHVSTGNLTTACKSIVTLLLDRGADISALTQNGETALHLAAHHGNAVAMEILIPPSQGLLLSARTLTGLTALHCAANGHLAQQCVDVVSLLLSDGADINEGTDDGYTLLHLAMIRNTLNKIDFISFLLENGADVNNHKSSEFSSRLAQRQEGNPGFAEAQIPSKAVVDTPLHLSLDVERAEFDIVYLLLNNGADLEIKDSVGRTALLRCVLGHEATPLRLEIAQELIKRGADIKAVNDLGRKFDVDIWCVEQSWGQC</sequence>
<name>A0A8T9BVY0_9HELO</name>
<feature type="repeat" description="ANK" evidence="3">
    <location>
        <begin position="43"/>
        <end position="75"/>
    </location>
</feature>
<reference evidence="4 5" key="1">
    <citation type="submission" date="2018-05" db="EMBL/GenBank/DDBJ databases">
        <title>Genome sequencing and assembly of the regulated plant pathogen Lachnellula willkommii and related sister species for the development of diagnostic species identification markers.</title>
        <authorList>
            <person name="Giroux E."/>
            <person name="Bilodeau G."/>
        </authorList>
    </citation>
    <scope>NUCLEOTIDE SEQUENCE [LARGE SCALE GENOMIC DNA]</scope>
    <source>
        <strain evidence="4 5">CBS 268.59</strain>
    </source>
</reference>
<dbReference type="Pfam" id="PF12796">
    <property type="entry name" value="Ank_2"/>
    <property type="match status" value="3"/>
</dbReference>
<feature type="repeat" description="ANK" evidence="3">
    <location>
        <begin position="481"/>
        <end position="512"/>
    </location>
</feature>
<protein>
    <submittedName>
        <fullName evidence="4">Putative ankyrin repeat protein</fullName>
    </submittedName>
</protein>
<dbReference type="PROSITE" id="PS50297">
    <property type="entry name" value="ANK_REP_REGION"/>
    <property type="match status" value="6"/>
</dbReference>
<dbReference type="AlphaFoldDB" id="A0A8T9BVY0"/>
<dbReference type="PROSITE" id="PS50088">
    <property type="entry name" value="ANK_REPEAT"/>
    <property type="match status" value="7"/>
</dbReference>
<gene>
    <name evidence="4" type="ORF">LSUE1_G007659</name>
</gene>